<evidence type="ECO:0000256" key="1">
    <source>
        <dbReference type="SAM" id="MobiDB-lite"/>
    </source>
</evidence>
<dbReference type="SUPFAM" id="SSF51395">
    <property type="entry name" value="FMN-linked oxidoreductases"/>
    <property type="match status" value="1"/>
</dbReference>
<organism evidence="3 4">
    <name type="scientific">Paenibacillus sepulcri</name>
    <dbReference type="NCBI Taxonomy" id="359917"/>
    <lineage>
        <taxon>Bacteria</taxon>
        <taxon>Bacillati</taxon>
        <taxon>Bacillota</taxon>
        <taxon>Bacilli</taxon>
        <taxon>Bacillales</taxon>
        <taxon>Paenibacillaceae</taxon>
        <taxon>Paenibacillus</taxon>
    </lineage>
</organism>
<dbReference type="InterPro" id="IPR001155">
    <property type="entry name" value="OxRdtase_FMN_N"/>
</dbReference>
<protein>
    <submittedName>
        <fullName evidence="3">NADH:flavin oxidoreductase</fullName>
    </submittedName>
</protein>
<dbReference type="RefSeq" id="WP_210043899.1">
    <property type="nucleotide sequence ID" value="NZ_JBHLVU010000001.1"/>
</dbReference>
<dbReference type="Gene3D" id="3.20.20.70">
    <property type="entry name" value="Aldolase class I"/>
    <property type="match status" value="1"/>
</dbReference>
<feature type="region of interest" description="Disordered" evidence="1">
    <location>
        <begin position="116"/>
        <end position="139"/>
    </location>
</feature>
<evidence type="ECO:0000313" key="3">
    <source>
        <dbReference type="EMBL" id="MBW7453937.1"/>
    </source>
</evidence>
<feature type="region of interest" description="Disordered" evidence="1">
    <location>
        <begin position="335"/>
        <end position="355"/>
    </location>
</feature>
<dbReference type="InterPro" id="IPR045247">
    <property type="entry name" value="Oye-like"/>
</dbReference>
<dbReference type="EMBL" id="JAHZIK010000134">
    <property type="protein sequence ID" value="MBW7453937.1"/>
    <property type="molecule type" value="Genomic_DNA"/>
</dbReference>
<keyword evidence="4" id="KW-1185">Reference proteome</keyword>
<dbReference type="CDD" id="cd02803">
    <property type="entry name" value="OYE_like_FMN_family"/>
    <property type="match status" value="1"/>
</dbReference>
<dbReference type="PANTHER" id="PTHR22893">
    <property type="entry name" value="NADH OXIDOREDUCTASE-RELATED"/>
    <property type="match status" value="1"/>
</dbReference>
<dbReference type="InterPro" id="IPR013785">
    <property type="entry name" value="Aldolase_TIM"/>
</dbReference>
<reference evidence="3 4" key="1">
    <citation type="submission" date="2021-07" db="EMBL/GenBank/DDBJ databases">
        <title>Paenibacillus radiodurans sp. nov., isolated from the southeastern edge of Tengger Desert.</title>
        <authorList>
            <person name="Zhang G."/>
        </authorList>
    </citation>
    <scope>NUCLEOTIDE SEQUENCE [LARGE SCALE GENOMIC DNA]</scope>
    <source>
        <strain evidence="3 4">CCM 7311</strain>
    </source>
</reference>
<proteinExistence type="predicted"/>
<feature type="domain" description="NADH:flavin oxidoreductase/NADH oxidase N-terminal" evidence="2">
    <location>
        <begin position="12"/>
        <end position="342"/>
    </location>
</feature>
<evidence type="ECO:0000313" key="4">
    <source>
        <dbReference type="Proteomes" id="UP001519887"/>
    </source>
</evidence>
<comment type="caution">
    <text evidence="3">The sequence shown here is derived from an EMBL/GenBank/DDBJ whole genome shotgun (WGS) entry which is preliminary data.</text>
</comment>
<dbReference type="Pfam" id="PF00724">
    <property type="entry name" value="Oxidored_FMN"/>
    <property type="match status" value="1"/>
</dbReference>
<dbReference type="Proteomes" id="UP001519887">
    <property type="component" value="Unassembled WGS sequence"/>
</dbReference>
<sequence length="364" mass="39344">MSTFPQILSTYQLGRLTLKNRVVLAPMTRGSAESDGRATENMARYYARFASGDFGLVITESGYMDDTFSQGLLNQPGITKDSHIQAWKGVTEAVHAQGGKIILQLAHAGALSQVNPNSGQTVAPSALKPEGERSPLYGKGGEFPTARALDIEEIKELIGNFAKAASNAEKAGFDGVEIHSASGFLPDQFLTGYTNQRTDEYGGSLENRLRFLIETIEAVKAATGEDFVVGVRISQAKVNNFTYKWEHGEEDARVIFESIGAAKADYIHTYEYRALDPAFEESGPTLAELAKKYGNTAVIANGGLDQPADAAKMLEKGSDLIALAKAALSNHDWPKKVQNGQPIEPFTGDVLTPTPTLKEKELLN</sequence>
<gene>
    <name evidence="3" type="ORF">K0U00_07790</name>
</gene>
<name>A0ABS7BZ56_9BACL</name>
<dbReference type="PANTHER" id="PTHR22893:SF55">
    <property type="entry name" value="OXIDOREDUCTASE-RELATED"/>
    <property type="match status" value="1"/>
</dbReference>
<accession>A0ABS7BZ56</accession>
<evidence type="ECO:0000259" key="2">
    <source>
        <dbReference type="Pfam" id="PF00724"/>
    </source>
</evidence>